<keyword evidence="7" id="KW-0460">Magnesium</keyword>
<comment type="similarity">
    <text evidence="7">Belongs to the shikimate kinase family.</text>
</comment>
<organism evidence="9">
    <name type="scientific">uncultured Propionibacteriaceae bacterium</name>
    <dbReference type="NCBI Taxonomy" id="257457"/>
    <lineage>
        <taxon>Bacteria</taxon>
        <taxon>Bacillati</taxon>
        <taxon>Actinomycetota</taxon>
        <taxon>Actinomycetes</taxon>
        <taxon>Propionibacteriales</taxon>
        <taxon>Propionibacteriaceae</taxon>
        <taxon>environmental samples</taxon>
    </lineage>
</organism>
<dbReference type="InterPro" id="IPR031322">
    <property type="entry name" value="Shikimate/glucono_kinase"/>
</dbReference>
<dbReference type="PRINTS" id="PR01100">
    <property type="entry name" value="SHIKIMTKNASE"/>
</dbReference>
<comment type="subcellular location">
    <subcellularLocation>
        <location evidence="7">Cytoplasm</location>
    </subcellularLocation>
</comment>
<gene>
    <name evidence="7" type="primary">aroK</name>
    <name evidence="9" type="ORF">AVDCRST_MAG75-1659</name>
</gene>
<evidence type="ECO:0000256" key="4">
    <source>
        <dbReference type="ARBA" id="ARBA00022777"/>
    </source>
</evidence>
<dbReference type="GO" id="GO:0009423">
    <property type="term" value="P:chorismate biosynthetic process"/>
    <property type="evidence" value="ECO:0007669"/>
    <property type="project" value="UniProtKB-UniRule"/>
</dbReference>
<comment type="subunit">
    <text evidence="7">Monomer.</text>
</comment>
<keyword evidence="7" id="KW-0963">Cytoplasm</keyword>
<evidence type="ECO:0000256" key="1">
    <source>
        <dbReference type="ARBA" id="ARBA00022605"/>
    </source>
</evidence>
<dbReference type="GO" id="GO:0009073">
    <property type="term" value="P:aromatic amino acid family biosynthetic process"/>
    <property type="evidence" value="ECO:0007669"/>
    <property type="project" value="UniProtKB-KW"/>
</dbReference>
<comment type="function">
    <text evidence="7">Catalyzes the specific phosphorylation of the 3-hydroxyl group of shikimic acid using ATP as a cosubstrate.</text>
</comment>
<accession>A0A6J4NVA7</accession>
<evidence type="ECO:0000256" key="2">
    <source>
        <dbReference type="ARBA" id="ARBA00022679"/>
    </source>
</evidence>
<comment type="pathway">
    <text evidence="7">Metabolic intermediate biosynthesis; chorismate biosynthesis; chorismate from D-erythrose 4-phosphate and phosphoenolpyruvate: step 5/7.</text>
</comment>
<comment type="cofactor">
    <cofactor evidence="7">
        <name>Mg(2+)</name>
        <dbReference type="ChEBI" id="CHEBI:18420"/>
    </cofactor>
    <text evidence="7">Binds 1 Mg(2+) ion per subunit.</text>
</comment>
<dbReference type="GO" id="GO:0008652">
    <property type="term" value="P:amino acid biosynthetic process"/>
    <property type="evidence" value="ECO:0007669"/>
    <property type="project" value="UniProtKB-KW"/>
</dbReference>
<dbReference type="PANTHER" id="PTHR21087:SF16">
    <property type="entry name" value="SHIKIMATE KINASE 1, CHLOROPLASTIC"/>
    <property type="match status" value="1"/>
</dbReference>
<feature type="binding site" evidence="7">
    <location>
        <position position="43"/>
    </location>
    <ligand>
        <name>Mg(2+)</name>
        <dbReference type="ChEBI" id="CHEBI:18420"/>
    </ligand>
</feature>
<reference evidence="9" key="1">
    <citation type="submission" date="2020-02" db="EMBL/GenBank/DDBJ databases">
        <authorList>
            <person name="Meier V. D."/>
        </authorList>
    </citation>
    <scope>NUCLEOTIDE SEQUENCE</scope>
    <source>
        <strain evidence="9">AVDCRST_MAG75</strain>
    </source>
</reference>
<dbReference type="CDD" id="cd00464">
    <property type="entry name" value="SK"/>
    <property type="match status" value="1"/>
</dbReference>
<feature type="binding site" evidence="7">
    <location>
        <position position="85"/>
    </location>
    <ligand>
        <name>substrate</name>
    </ligand>
</feature>
<dbReference type="GO" id="GO:0000287">
    <property type="term" value="F:magnesium ion binding"/>
    <property type="evidence" value="ECO:0007669"/>
    <property type="project" value="UniProtKB-UniRule"/>
</dbReference>
<comment type="caution">
    <text evidence="7">Lacks conserved residue(s) required for the propagation of feature annotation.</text>
</comment>
<feature type="binding site" evidence="7">
    <location>
        <position position="61"/>
    </location>
    <ligand>
        <name>substrate</name>
    </ligand>
</feature>
<proteinExistence type="inferred from homology"/>
<protein>
    <recommendedName>
        <fullName evidence="7">Shikimate kinase</fullName>
        <shortName evidence="7">SK</shortName>
        <ecNumber evidence="7">2.7.1.71</ecNumber>
    </recommendedName>
</protein>
<dbReference type="GO" id="GO:0005524">
    <property type="term" value="F:ATP binding"/>
    <property type="evidence" value="ECO:0007669"/>
    <property type="project" value="UniProtKB-UniRule"/>
</dbReference>
<feature type="binding site" evidence="7">
    <location>
        <position position="143"/>
    </location>
    <ligand>
        <name>ATP</name>
        <dbReference type="ChEBI" id="CHEBI:30616"/>
    </ligand>
</feature>
<dbReference type="PANTHER" id="PTHR21087">
    <property type="entry name" value="SHIKIMATE KINASE"/>
    <property type="match status" value="1"/>
</dbReference>
<keyword evidence="7" id="KW-0479">Metal-binding</keyword>
<dbReference type="SUPFAM" id="SSF52540">
    <property type="entry name" value="P-loop containing nucleoside triphosphate hydrolases"/>
    <property type="match status" value="1"/>
</dbReference>
<keyword evidence="3 7" id="KW-0547">Nucleotide-binding</keyword>
<keyword evidence="1 7" id="KW-0028">Amino-acid biosynthesis</keyword>
<feature type="binding site" evidence="7">
    <location>
        <begin position="39"/>
        <end position="44"/>
    </location>
    <ligand>
        <name>ATP</name>
        <dbReference type="ChEBI" id="CHEBI:30616"/>
    </ligand>
</feature>
<evidence type="ECO:0000256" key="5">
    <source>
        <dbReference type="ARBA" id="ARBA00022840"/>
    </source>
</evidence>
<evidence type="ECO:0000256" key="7">
    <source>
        <dbReference type="HAMAP-Rule" id="MF_00109"/>
    </source>
</evidence>
<evidence type="ECO:0000256" key="3">
    <source>
        <dbReference type="ARBA" id="ARBA00022741"/>
    </source>
</evidence>
<dbReference type="GO" id="GO:0004765">
    <property type="term" value="F:shikimate kinase activity"/>
    <property type="evidence" value="ECO:0007669"/>
    <property type="project" value="UniProtKB-UniRule"/>
</dbReference>
<evidence type="ECO:0000256" key="8">
    <source>
        <dbReference type="SAM" id="MobiDB-lite"/>
    </source>
</evidence>
<keyword evidence="5 7" id="KW-0067">ATP-binding</keyword>
<dbReference type="EC" id="2.7.1.71" evidence="7"/>
<keyword evidence="2 7" id="KW-0808">Transferase</keyword>
<name>A0A6J4NVA7_9ACTN</name>
<feature type="compositionally biased region" description="Low complexity" evidence="8">
    <location>
        <begin position="9"/>
        <end position="22"/>
    </location>
</feature>
<feature type="region of interest" description="Disordered" evidence="8">
    <location>
        <begin position="1"/>
        <end position="24"/>
    </location>
</feature>
<evidence type="ECO:0000313" key="9">
    <source>
        <dbReference type="EMBL" id="CAA9392717.1"/>
    </source>
</evidence>
<dbReference type="UniPathway" id="UPA00053">
    <property type="reaction ID" value="UER00088"/>
</dbReference>
<sequence length="196" mass="20049">MSDGELRAGGEAVPGGAEAVPGSEAGSDGADIVFVGAPGSGKSAVGELVARRLGVDFHDVDAVIAYRAGKPVAEIFADDGEPAFRALEVTTTLELLRQPGVLSLGGGAVTSAEIREALRGHRVVWLQVSVGQAARRVGLNEARPLLLGNVRGQLVKLLAARTPLYAALATDTVDTDAHDLDAVVDLVVELTGADHG</sequence>
<comment type="catalytic activity">
    <reaction evidence="7">
        <text>shikimate + ATP = 3-phosphoshikimate + ADP + H(+)</text>
        <dbReference type="Rhea" id="RHEA:13121"/>
        <dbReference type="ChEBI" id="CHEBI:15378"/>
        <dbReference type="ChEBI" id="CHEBI:30616"/>
        <dbReference type="ChEBI" id="CHEBI:36208"/>
        <dbReference type="ChEBI" id="CHEBI:145989"/>
        <dbReference type="ChEBI" id="CHEBI:456216"/>
        <dbReference type="EC" id="2.7.1.71"/>
    </reaction>
</comment>
<dbReference type="EMBL" id="CADCUO010000096">
    <property type="protein sequence ID" value="CAA9392717.1"/>
    <property type="molecule type" value="Genomic_DNA"/>
</dbReference>
<dbReference type="GO" id="GO:0005829">
    <property type="term" value="C:cytosol"/>
    <property type="evidence" value="ECO:0007669"/>
    <property type="project" value="TreeGrafter"/>
</dbReference>
<feature type="binding site" evidence="7">
    <location>
        <position position="106"/>
    </location>
    <ligand>
        <name>substrate</name>
    </ligand>
</feature>
<keyword evidence="4 7" id="KW-0418">Kinase</keyword>
<dbReference type="InterPro" id="IPR027417">
    <property type="entry name" value="P-loop_NTPase"/>
</dbReference>
<dbReference type="Pfam" id="PF01202">
    <property type="entry name" value="SKI"/>
    <property type="match status" value="1"/>
</dbReference>
<dbReference type="InterPro" id="IPR000623">
    <property type="entry name" value="Shikimate_kinase/TSH1"/>
</dbReference>
<dbReference type="Gene3D" id="3.40.50.300">
    <property type="entry name" value="P-loop containing nucleotide triphosphate hydrolases"/>
    <property type="match status" value="1"/>
</dbReference>
<dbReference type="AlphaFoldDB" id="A0A6J4NVA7"/>
<keyword evidence="6 7" id="KW-0057">Aromatic amino acid biosynthesis</keyword>
<evidence type="ECO:0000256" key="6">
    <source>
        <dbReference type="ARBA" id="ARBA00023141"/>
    </source>
</evidence>
<dbReference type="HAMAP" id="MF_00109">
    <property type="entry name" value="Shikimate_kinase"/>
    <property type="match status" value="1"/>
</dbReference>
<feature type="binding site" evidence="7">
    <location>
        <position position="161"/>
    </location>
    <ligand>
        <name>substrate</name>
    </ligand>
</feature>